<reference evidence="7 8" key="1">
    <citation type="submission" date="2017-04" db="EMBL/GenBank/DDBJ databases">
        <title>Comparative genome analysis of Subtercola boreus.</title>
        <authorList>
            <person name="Cho Y.-J."/>
            <person name="Cho A."/>
            <person name="Kim O.-S."/>
            <person name="Lee J.-I."/>
        </authorList>
    </citation>
    <scope>NUCLEOTIDE SEQUENCE [LARGE SCALE GENOMIC DNA]</scope>
    <source>
        <strain evidence="7 8">P27444</strain>
    </source>
</reference>
<evidence type="ECO:0000256" key="6">
    <source>
        <dbReference type="SAM" id="Phobius"/>
    </source>
</evidence>
<dbReference type="InterPro" id="IPR001851">
    <property type="entry name" value="ABC_transp_permease"/>
</dbReference>
<keyword evidence="2" id="KW-1003">Cell membrane</keyword>
<dbReference type="PANTHER" id="PTHR32196">
    <property type="entry name" value="ABC TRANSPORTER PERMEASE PROTEIN YPHD-RELATED-RELATED"/>
    <property type="match status" value="1"/>
</dbReference>
<dbReference type="GO" id="GO:0022857">
    <property type="term" value="F:transmembrane transporter activity"/>
    <property type="evidence" value="ECO:0007669"/>
    <property type="project" value="InterPro"/>
</dbReference>
<keyword evidence="4 6" id="KW-1133">Transmembrane helix</keyword>
<feature type="transmembrane region" description="Helical" evidence="6">
    <location>
        <begin position="47"/>
        <end position="70"/>
    </location>
</feature>
<evidence type="ECO:0000256" key="5">
    <source>
        <dbReference type="ARBA" id="ARBA00023136"/>
    </source>
</evidence>
<accession>A0A3E0VBK5</accession>
<keyword evidence="5 6" id="KW-0472">Membrane</keyword>
<evidence type="ECO:0000313" key="7">
    <source>
        <dbReference type="EMBL" id="RFA07025.1"/>
    </source>
</evidence>
<dbReference type="OrthoDB" id="9808136at2"/>
<comment type="subcellular location">
    <subcellularLocation>
        <location evidence="1">Cell membrane</location>
        <topology evidence="1">Multi-pass membrane protein</topology>
    </subcellularLocation>
</comment>
<dbReference type="EMBL" id="NBXA01000032">
    <property type="protein sequence ID" value="RFA07025.1"/>
    <property type="molecule type" value="Genomic_DNA"/>
</dbReference>
<protein>
    <submittedName>
        <fullName evidence="7">ABC transporter permease</fullName>
    </submittedName>
</protein>
<organism evidence="7 8">
    <name type="scientific">Subtercola boreus</name>
    <dbReference type="NCBI Taxonomy" id="120213"/>
    <lineage>
        <taxon>Bacteria</taxon>
        <taxon>Bacillati</taxon>
        <taxon>Actinomycetota</taxon>
        <taxon>Actinomycetes</taxon>
        <taxon>Micrococcales</taxon>
        <taxon>Microbacteriaceae</taxon>
        <taxon>Subtercola</taxon>
    </lineage>
</organism>
<dbReference type="RefSeq" id="WP_116284454.1">
    <property type="nucleotide sequence ID" value="NZ_NBXA01000032.1"/>
</dbReference>
<feature type="transmembrane region" description="Helical" evidence="6">
    <location>
        <begin position="298"/>
        <end position="318"/>
    </location>
</feature>
<feature type="transmembrane region" description="Helical" evidence="6">
    <location>
        <begin position="21"/>
        <end position="41"/>
    </location>
</feature>
<sequence length="343" mass="34832">MYAMERQVSGLKRPSRRASKGLITVGVALVILLVASGLLAPSSLSQGAVLGMLPFASVLAVVGLGQMLVVQQGGIDLSVPGAVSLAIVIVSRIPNGDNALLVPAILLAFGFAAAAGLLNGFLVGRLGLNAIIATLGTNALLFAAVLGISGGSPTTTTRLLQSVAGGLSFGVPNSVFFAAAVAVVVILLVKKTVAGRRFEAIGANPVAARATGLRVRVHQMAAYVWGQMLYCIAGILLAGITAQPTAFQGNTYLIPAVAVVVLGGTSLLGGRGFPLATVVAAVFLSQLDQFNLAVGVPYAVRTLVQAAALAVGVALYTIDWSRVRARFGSSTRSTKPKPTPSPA</sequence>
<evidence type="ECO:0000256" key="4">
    <source>
        <dbReference type="ARBA" id="ARBA00022989"/>
    </source>
</evidence>
<feature type="transmembrane region" description="Helical" evidence="6">
    <location>
        <begin position="222"/>
        <end position="240"/>
    </location>
</feature>
<evidence type="ECO:0000256" key="1">
    <source>
        <dbReference type="ARBA" id="ARBA00004651"/>
    </source>
</evidence>
<feature type="transmembrane region" description="Helical" evidence="6">
    <location>
        <begin position="169"/>
        <end position="189"/>
    </location>
</feature>
<keyword evidence="3 6" id="KW-0812">Transmembrane</keyword>
<gene>
    <name evidence="7" type="ORF">B7R21_17035</name>
</gene>
<comment type="caution">
    <text evidence="7">The sequence shown here is derived from an EMBL/GenBank/DDBJ whole genome shotgun (WGS) entry which is preliminary data.</text>
</comment>
<evidence type="ECO:0000256" key="3">
    <source>
        <dbReference type="ARBA" id="ARBA00022692"/>
    </source>
</evidence>
<feature type="transmembrane region" description="Helical" evidence="6">
    <location>
        <begin position="130"/>
        <end position="149"/>
    </location>
</feature>
<feature type="transmembrane region" description="Helical" evidence="6">
    <location>
        <begin position="100"/>
        <end position="123"/>
    </location>
</feature>
<dbReference type="GO" id="GO:0005886">
    <property type="term" value="C:plasma membrane"/>
    <property type="evidence" value="ECO:0007669"/>
    <property type="project" value="UniProtKB-SubCell"/>
</dbReference>
<dbReference type="Pfam" id="PF02653">
    <property type="entry name" value="BPD_transp_2"/>
    <property type="match status" value="1"/>
</dbReference>
<dbReference type="AlphaFoldDB" id="A0A3E0VBK5"/>
<feature type="transmembrane region" description="Helical" evidence="6">
    <location>
        <begin position="77"/>
        <end position="94"/>
    </location>
</feature>
<feature type="transmembrane region" description="Helical" evidence="6">
    <location>
        <begin position="252"/>
        <end position="268"/>
    </location>
</feature>
<evidence type="ECO:0000313" key="8">
    <source>
        <dbReference type="Proteomes" id="UP000256709"/>
    </source>
</evidence>
<evidence type="ECO:0000256" key="2">
    <source>
        <dbReference type="ARBA" id="ARBA00022475"/>
    </source>
</evidence>
<name>A0A3E0VBK5_9MICO</name>
<dbReference type="Proteomes" id="UP000256709">
    <property type="component" value="Unassembled WGS sequence"/>
</dbReference>
<dbReference type="CDD" id="cd06579">
    <property type="entry name" value="TM_PBP1_transp_AraH_like"/>
    <property type="match status" value="1"/>
</dbReference>
<proteinExistence type="predicted"/>